<dbReference type="OrthoDB" id="7870532at2"/>
<sequence>MSRDFDLTGETTCVIVDRLRRLADDLEKLDRGEVPTPAQLDAAPLLRHWVLDRRPSLCLRGTVYGHPTIEDGHQALTSEIFAIDPGRTWVRSLSRFYALGAPRLEGL</sequence>
<accession>A0A1Y6F1E2</accession>
<dbReference type="Pfam" id="PF20339">
    <property type="entry name" value="DUF6634"/>
    <property type="match status" value="1"/>
</dbReference>
<gene>
    <name evidence="1" type="ORF">SAMN06295905_1604</name>
</gene>
<organism evidence="1 2">
    <name type="scientific">Devosia lucknowensis</name>
    <dbReference type="NCBI Taxonomy" id="1096929"/>
    <lineage>
        <taxon>Bacteria</taxon>
        <taxon>Pseudomonadati</taxon>
        <taxon>Pseudomonadota</taxon>
        <taxon>Alphaproteobacteria</taxon>
        <taxon>Hyphomicrobiales</taxon>
        <taxon>Devosiaceae</taxon>
        <taxon>Devosia</taxon>
    </lineage>
</organism>
<evidence type="ECO:0000313" key="1">
    <source>
        <dbReference type="EMBL" id="SMQ68617.1"/>
    </source>
</evidence>
<dbReference type="RefSeq" id="WP_140048923.1">
    <property type="nucleotide sequence ID" value="NZ_FXWK01000001.1"/>
</dbReference>
<reference evidence="2" key="1">
    <citation type="submission" date="2017-04" db="EMBL/GenBank/DDBJ databases">
        <authorList>
            <person name="Varghese N."/>
            <person name="Submissions S."/>
        </authorList>
    </citation>
    <scope>NUCLEOTIDE SEQUENCE [LARGE SCALE GENOMIC DNA]</scope>
</reference>
<proteinExistence type="predicted"/>
<dbReference type="Proteomes" id="UP000194474">
    <property type="component" value="Unassembled WGS sequence"/>
</dbReference>
<dbReference type="InterPro" id="IPR046574">
    <property type="entry name" value="DUF6634"/>
</dbReference>
<evidence type="ECO:0000313" key="2">
    <source>
        <dbReference type="Proteomes" id="UP000194474"/>
    </source>
</evidence>
<name>A0A1Y6F1E2_9HYPH</name>
<dbReference type="AlphaFoldDB" id="A0A1Y6F1E2"/>
<protein>
    <submittedName>
        <fullName evidence="1">Uncharacterized protein</fullName>
    </submittedName>
</protein>
<keyword evidence="2" id="KW-1185">Reference proteome</keyword>
<dbReference type="EMBL" id="FXWK01000001">
    <property type="protein sequence ID" value="SMQ68617.1"/>
    <property type="molecule type" value="Genomic_DNA"/>
</dbReference>